<accession>A0ABV4TBF8</accession>
<sequence length="254" mass="29609">MKHIKRKFLKEHKFTQDGYDFTIEQGKVAKKIKGNLNDFVPYIITTDQKFIQGFFYNLDGKKVMIGEPNPIVIYFSNAQGFLSSILEYRNDLFEGLKNDKTDVDVILNAMFGFYSVVTSFSSSLFNSLEAMINSKIPKDFTMANSRRRNSTMNKYEVIRHTGFEDKIKIVLKHITGNNFAEKKNSDYNELIKLKTLRDNITHAKANIDYEVNYYEKLYTEALDFNYEKSLDSAKEFINFYEDNLIEPCDCGLTH</sequence>
<proteinExistence type="predicted"/>
<dbReference type="Proteomes" id="UP001574169">
    <property type="component" value="Unassembled WGS sequence"/>
</dbReference>
<reference evidence="1 2" key="1">
    <citation type="submission" date="2024-04" db="EMBL/GenBank/DDBJ databases">
        <title>New Clade of Flavobacterium.</title>
        <authorList>
            <person name="Matos L."/>
            <person name="Proenca D.N."/>
            <person name="Fransisco R.M."/>
            <person name="Chung A.P."/>
            <person name="Maccario L."/>
            <person name="Sorensen S.J."/>
            <person name="Morais P.V."/>
        </authorList>
    </citation>
    <scope>NUCLEOTIDE SEQUENCE [LARGE SCALE GENOMIC DNA]</scope>
    <source>
        <strain evidence="1 2">FZUC8N2.13</strain>
    </source>
</reference>
<protein>
    <recommendedName>
        <fullName evidence="3">RiboL-PSP-HEPN domain-containing protein</fullName>
    </recommendedName>
</protein>
<evidence type="ECO:0000313" key="2">
    <source>
        <dbReference type="Proteomes" id="UP001574169"/>
    </source>
</evidence>
<evidence type="ECO:0008006" key="3">
    <source>
        <dbReference type="Google" id="ProtNLM"/>
    </source>
</evidence>
<comment type="caution">
    <text evidence="1">The sequence shown here is derived from an EMBL/GenBank/DDBJ whole genome shotgun (WGS) entry which is preliminary data.</text>
</comment>
<dbReference type="RefSeq" id="WP_373405351.1">
    <property type="nucleotide sequence ID" value="NZ_JBCFQL010000002.1"/>
</dbReference>
<dbReference type="EMBL" id="JBCFQL010000002">
    <property type="protein sequence ID" value="MFA9190339.1"/>
    <property type="molecule type" value="Genomic_DNA"/>
</dbReference>
<gene>
    <name evidence="1" type="ORF">AAGV28_03045</name>
</gene>
<evidence type="ECO:0000313" key="1">
    <source>
        <dbReference type="EMBL" id="MFA9190339.1"/>
    </source>
</evidence>
<name>A0ABV4TBF8_9FLAO</name>
<organism evidence="1 2">
    <name type="scientific">Flavobacterium zubiriense</name>
    <dbReference type="NCBI Taxonomy" id="3138075"/>
    <lineage>
        <taxon>Bacteria</taxon>
        <taxon>Pseudomonadati</taxon>
        <taxon>Bacteroidota</taxon>
        <taxon>Flavobacteriia</taxon>
        <taxon>Flavobacteriales</taxon>
        <taxon>Flavobacteriaceae</taxon>
        <taxon>Flavobacterium</taxon>
    </lineage>
</organism>
<keyword evidence="2" id="KW-1185">Reference proteome</keyword>